<dbReference type="Proteomes" id="UP001349343">
    <property type="component" value="Segment"/>
</dbReference>
<sequence length="284" mass="33275">MEDLGYKVFNMDLGMYDHNTRMFTKDGILYESYNQVKYGIEDTNDGIFLKNIEQSYLYEGLTKTMKPEIAVEKLIKYFDGFIFGCQVNYNPLNVNKTPIITFYISADAYEDEYNSNALKELKAIIGNLGYCIAAEKKINNYNYVFSLYPKFIYEVTYYVYNNCDGILYHITDVNTYQKIIKNGLIPRSNQKGINGDKYPDRVYFYTSKNYGLLASYAKDLFRFKPEITKAIILKIDLKDRKSYIENYEATMYRFFDDPKGQNSVFTYENIDPACINVDKIINLK</sequence>
<evidence type="ECO:0000313" key="2">
    <source>
        <dbReference type="Proteomes" id="UP001349343"/>
    </source>
</evidence>
<proteinExistence type="predicted"/>
<organism evidence="1 2">
    <name type="scientific">phage Lak_Megaphage_RVC_JS4_GC31</name>
    <dbReference type="NCBI Taxonomy" id="3109228"/>
    <lineage>
        <taxon>Viruses</taxon>
        <taxon>Duplodnaviria</taxon>
        <taxon>Heunggongvirae</taxon>
        <taxon>Uroviricota</taxon>
        <taxon>Caudoviricetes</taxon>
        <taxon>Caudoviricetes code 15 clade</taxon>
    </lineage>
</organism>
<protein>
    <submittedName>
        <fullName evidence="1">Uncharacterized protein</fullName>
    </submittedName>
</protein>
<dbReference type="EMBL" id="OR769222">
    <property type="protein sequence ID" value="WQJ53224.1"/>
    <property type="molecule type" value="Genomic_DNA"/>
</dbReference>
<evidence type="ECO:0000313" key="1">
    <source>
        <dbReference type="EMBL" id="WQJ53224.1"/>
    </source>
</evidence>
<accession>A0ABZ0Z563</accession>
<name>A0ABZ0Z563_9CAUD</name>
<reference evidence="1 2" key="1">
    <citation type="submission" date="2023-11" db="EMBL/GenBank/DDBJ databases">
        <authorList>
            <person name="Cook R."/>
            <person name="Crisci M."/>
            <person name="Pye H."/>
            <person name="Adriaenssens E."/>
            <person name="Santini J."/>
        </authorList>
    </citation>
    <scope>NUCLEOTIDE SEQUENCE [LARGE SCALE GENOMIC DNA]</scope>
    <source>
        <strain evidence="1">Lak_Megaphage_RVC_JS4_GC31</strain>
    </source>
</reference>
<keyword evidence="2" id="KW-1185">Reference proteome</keyword>